<name>A0ABS5GEE9_9BRAD</name>
<proteinExistence type="predicted"/>
<gene>
    <name evidence="2" type="ORF">JQ619_28545</name>
</gene>
<keyword evidence="3" id="KW-1185">Reference proteome</keyword>
<dbReference type="EMBL" id="JAFCLK010000032">
    <property type="protein sequence ID" value="MBR1139712.1"/>
    <property type="molecule type" value="Genomic_DNA"/>
</dbReference>
<dbReference type="PIRSF" id="PIRSF036200">
    <property type="entry name" value="UCP_TEII"/>
    <property type="match status" value="1"/>
</dbReference>
<organism evidence="2 3">
    <name type="scientific">Bradyrhizobium denitrificans</name>
    <dbReference type="NCBI Taxonomy" id="2734912"/>
    <lineage>
        <taxon>Bacteria</taxon>
        <taxon>Pseudomonadati</taxon>
        <taxon>Pseudomonadota</taxon>
        <taxon>Alphaproteobacteria</taxon>
        <taxon>Hyphomicrobiales</taxon>
        <taxon>Nitrobacteraceae</taxon>
        <taxon>Bradyrhizobium</taxon>
    </lineage>
</organism>
<dbReference type="SUPFAM" id="SSF53474">
    <property type="entry name" value="alpha/beta-Hydrolases"/>
    <property type="match status" value="1"/>
</dbReference>
<reference evidence="3" key="1">
    <citation type="journal article" date="2021" name="ISME J.">
        <title>Evolutionary origin and ecological implication of a unique nif island in free-living Bradyrhizobium lineages.</title>
        <authorList>
            <person name="Tao J."/>
        </authorList>
    </citation>
    <scope>NUCLEOTIDE SEQUENCE [LARGE SCALE GENOMIC DNA]</scope>
    <source>
        <strain evidence="3">SZCCT0094</strain>
    </source>
</reference>
<dbReference type="InterPro" id="IPR029058">
    <property type="entry name" value="AB_hydrolase_fold"/>
</dbReference>
<dbReference type="RefSeq" id="WP_012046022.1">
    <property type="nucleotide sequence ID" value="NZ_JABFDP010000003.1"/>
</dbReference>
<evidence type="ECO:0000313" key="2">
    <source>
        <dbReference type="EMBL" id="MBR1139712.1"/>
    </source>
</evidence>
<dbReference type="Proteomes" id="UP001314635">
    <property type="component" value="Unassembled WGS sequence"/>
</dbReference>
<comment type="caution">
    <text evidence="2">The sequence shown here is derived from an EMBL/GenBank/DDBJ whole genome shotgun (WGS) entry which is preliminary data.</text>
</comment>
<feature type="region of interest" description="Disordered" evidence="1">
    <location>
        <begin position="225"/>
        <end position="248"/>
    </location>
</feature>
<dbReference type="InterPro" id="IPR012367">
    <property type="entry name" value="UCP_Testerase"/>
</dbReference>
<accession>A0ABS5GEE9</accession>
<protein>
    <submittedName>
        <fullName evidence="2">Uncharacterized protein</fullName>
    </submittedName>
</protein>
<sequence>MTPRSSTIRSTSPRSIPSRSLPGRWFGMVALAVALALPLGAGSVHAAPSPVAAPAASTTHVYLLRGVLNIFSLGLDDIAAKLDAQGIPNTVANFVSWSSLADEAAAAYRAGRIKTIILVGHSSGATALPDMINKLGQLGVPVKLAIGLDSVFKTKLVGGNAERYINFYIASGAGEPVRRDDGFHGKLENVDVQSVPGVGHITIEKNRIMQQKVLGAIDSVVFGGKGRPAPPPNRMAGPQRAASANGYR</sequence>
<evidence type="ECO:0000256" key="1">
    <source>
        <dbReference type="SAM" id="MobiDB-lite"/>
    </source>
</evidence>
<evidence type="ECO:0000313" key="3">
    <source>
        <dbReference type="Proteomes" id="UP001314635"/>
    </source>
</evidence>